<gene>
    <name evidence="1" type="ORF">D779_2364</name>
</gene>
<organism evidence="1 2">
    <name type="scientific">Imhoffiella purpurea</name>
    <dbReference type="NCBI Taxonomy" id="1249627"/>
    <lineage>
        <taxon>Bacteria</taxon>
        <taxon>Pseudomonadati</taxon>
        <taxon>Pseudomonadota</taxon>
        <taxon>Gammaproteobacteria</taxon>
        <taxon>Chromatiales</taxon>
        <taxon>Chromatiaceae</taxon>
        <taxon>Imhoffiella</taxon>
    </lineage>
</organism>
<dbReference type="EMBL" id="AONC01000039">
    <property type="protein sequence ID" value="EXJ14572.1"/>
    <property type="molecule type" value="Genomic_DNA"/>
</dbReference>
<evidence type="ECO:0000313" key="2">
    <source>
        <dbReference type="Proteomes" id="UP000019460"/>
    </source>
</evidence>
<sequence>MRRKPEAQAVATLSELYRTMLEAERRAGPKAAMDASTKILDDLLTEKGMSYDELVLAI</sequence>
<dbReference type="AlphaFoldDB" id="W9VEV1"/>
<dbReference type="RefSeq" id="WP_198295715.1">
    <property type="nucleotide sequence ID" value="NZ_AONC01000039.1"/>
</dbReference>
<dbReference type="Proteomes" id="UP000019460">
    <property type="component" value="Unassembled WGS sequence"/>
</dbReference>
<name>W9VEV1_9GAMM</name>
<reference evidence="1 2" key="1">
    <citation type="submission" date="2012-11" db="EMBL/GenBank/DDBJ databases">
        <title>Genome assembly of Thiorhodococcus sp. AK35.</title>
        <authorList>
            <person name="Nupur N."/>
            <person name="Khatri I."/>
            <person name="Subramanian S."/>
            <person name="Pinnaka A."/>
        </authorList>
    </citation>
    <scope>NUCLEOTIDE SEQUENCE [LARGE SCALE GENOMIC DNA]</scope>
    <source>
        <strain evidence="1 2">AK35</strain>
    </source>
</reference>
<protein>
    <submittedName>
        <fullName evidence="1">Signal transduction protein CetB, mediates an energy taxis response</fullName>
    </submittedName>
</protein>
<comment type="caution">
    <text evidence="1">The sequence shown here is derived from an EMBL/GenBank/DDBJ whole genome shotgun (WGS) entry which is preliminary data.</text>
</comment>
<proteinExistence type="predicted"/>
<evidence type="ECO:0000313" key="1">
    <source>
        <dbReference type="EMBL" id="EXJ14572.1"/>
    </source>
</evidence>
<accession>W9VEV1</accession>
<keyword evidence="2" id="KW-1185">Reference proteome</keyword>
<dbReference type="STRING" id="1249627.D779_2364"/>